<dbReference type="EMBL" id="KZ309088">
    <property type="protein sequence ID" value="KAG8236868.1"/>
    <property type="molecule type" value="Genomic_DNA"/>
</dbReference>
<feature type="transmembrane region" description="Helical" evidence="2">
    <location>
        <begin position="12"/>
        <end position="36"/>
    </location>
</feature>
<proteinExistence type="predicted"/>
<protein>
    <recommendedName>
        <fullName evidence="3">C2H2-type domain-containing protein</fullName>
    </recommendedName>
</protein>
<dbReference type="InterPro" id="IPR013087">
    <property type="entry name" value="Znf_C2H2_type"/>
</dbReference>
<reference evidence="4" key="2">
    <citation type="submission" date="2017-10" db="EMBL/GenBank/DDBJ databases">
        <title>Ladona fulva Genome sequencing and assembly.</title>
        <authorList>
            <person name="Murali S."/>
            <person name="Richards S."/>
            <person name="Bandaranaike D."/>
            <person name="Bellair M."/>
            <person name="Blankenburg K."/>
            <person name="Chao H."/>
            <person name="Dinh H."/>
            <person name="Doddapaneni H."/>
            <person name="Dugan-Rocha S."/>
            <person name="Elkadiri S."/>
            <person name="Gnanaolivu R."/>
            <person name="Hernandez B."/>
            <person name="Skinner E."/>
            <person name="Javaid M."/>
            <person name="Lee S."/>
            <person name="Li M."/>
            <person name="Ming W."/>
            <person name="Munidasa M."/>
            <person name="Muniz J."/>
            <person name="Nguyen L."/>
            <person name="Hughes D."/>
            <person name="Osuji N."/>
            <person name="Pu L.-L."/>
            <person name="Puazo M."/>
            <person name="Qu C."/>
            <person name="Quiroz J."/>
            <person name="Raj R."/>
            <person name="Weissenberger G."/>
            <person name="Xin Y."/>
            <person name="Zou X."/>
            <person name="Han Y."/>
            <person name="Worley K."/>
            <person name="Muzny D."/>
            <person name="Gibbs R."/>
        </authorList>
    </citation>
    <scope>NUCLEOTIDE SEQUENCE</scope>
    <source>
        <strain evidence="4">Sampled in the wild</strain>
    </source>
</reference>
<keyword evidence="2" id="KW-0472">Membrane</keyword>
<dbReference type="PROSITE" id="PS50157">
    <property type="entry name" value="ZINC_FINGER_C2H2_2"/>
    <property type="match status" value="1"/>
</dbReference>
<gene>
    <name evidence="4" type="ORF">J437_LFUL017072</name>
</gene>
<dbReference type="SUPFAM" id="SSF57667">
    <property type="entry name" value="beta-beta-alpha zinc fingers"/>
    <property type="match status" value="1"/>
</dbReference>
<keyword evidence="1" id="KW-0479">Metal-binding</keyword>
<accession>A0A8K0P9G3</accession>
<name>A0A8K0P9G3_LADFU</name>
<keyword evidence="5" id="KW-1185">Reference proteome</keyword>
<keyword evidence="2" id="KW-1133">Transmembrane helix</keyword>
<sequence length="170" mass="19230">MIAIMTVSLKGAQFVAECFVIATALELMFTFVISLYESLLHCQFFKPYSIYGLNSGIISTKIQQFPENLKCMPACITDTAVTGSPSTSAGISSPEMDQCHPLHKGIVMKKLQCPHCLSEFSNNGNLKVHIRDQHVSWSQFWHCLQCNVTYKNRSSLRTHLWRAHQMKLCD</sequence>
<dbReference type="GO" id="GO:0008270">
    <property type="term" value="F:zinc ion binding"/>
    <property type="evidence" value="ECO:0007669"/>
    <property type="project" value="UniProtKB-KW"/>
</dbReference>
<dbReference type="OrthoDB" id="8922241at2759"/>
<dbReference type="Pfam" id="PF00096">
    <property type="entry name" value="zf-C2H2"/>
    <property type="match status" value="1"/>
</dbReference>
<dbReference type="InterPro" id="IPR036236">
    <property type="entry name" value="Znf_C2H2_sf"/>
</dbReference>
<evidence type="ECO:0000313" key="5">
    <source>
        <dbReference type="Proteomes" id="UP000792457"/>
    </source>
</evidence>
<comment type="caution">
    <text evidence="4">The sequence shown here is derived from an EMBL/GenBank/DDBJ whole genome shotgun (WGS) entry which is preliminary data.</text>
</comment>
<evidence type="ECO:0000259" key="3">
    <source>
        <dbReference type="PROSITE" id="PS50157"/>
    </source>
</evidence>
<reference evidence="4" key="1">
    <citation type="submission" date="2013-04" db="EMBL/GenBank/DDBJ databases">
        <authorList>
            <person name="Qu J."/>
            <person name="Murali S.C."/>
            <person name="Bandaranaike D."/>
            <person name="Bellair M."/>
            <person name="Blankenburg K."/>
            <person name="Chao H."/>
            <person name="Dinh H."/>
            <person name="Doddapaneni H."/>
            <person name="Downs B."/>
            <person name="Dugan-Rocha S."/>
            <person name="Elkadiri S."/>
            <person name="Gnanaolivu R.D."/>
            <person name="Hernandez B."/>
            <person name="Javaid M."/>
            <person name="Jayaseelan J.C."/>
            <person name="Lee S."/>
            <person name="Li M."/>
            <person name="Ming W."/>
            <person name="Munidasa M."/>
            <person name="Muniz J."/>
            <person name="Nguyen L."/>
            <person name="Ongeri F."/>
            <person name="Osuji N."/>
            <person name="Pu L.-L."/>
            <person name="Puazo M."/>
            <person name="Qu C."/>
            <person name="Quiroz J."/>
            <person name="Raj R."/>
            <person name="Weissenberger G."/>
            <person name="Xin Y."/>
            <person name="Zou X."/>
            <person name="Han Y."/>
            <person name="Richards S."/>
            <person name="Worley K."/>
            <person name="Muzny D."/>
            <person name="Gibbs R."/>
        </authorList>
    </citation>
    <scope>NUCLEOTIDE SEQUENCE</scope>
    <source>
        <strain evidence="4">Sampled in the wild</strain>
    </source>
</reference>
<dbReference type="Proteomes" id="UP000792457">
    <property type="component" value="Unassembled WGS sequence"/>
</dbReference>
<evidence type="ECO:0000256" key="1">
    <source>
        <dbReference type="PROSITE-ProRule" id="PRU00042"/>
    </source>
</evidence>
<feature type="domain" description="C2H2-type" evidence="3">
    <location>
        <begin position="111"/>
        <end position="139"/>
    </location>
</feature>
<keyword evidence="2" id="KW-0812">Transmembrane</keyword>
<evidence type="ECO:0000256" key="2">
    <source>
        <dbReference type="SAM" id="Phobius"/>
    </source>
</evidence>
<organism evidence="4 5">
    <name type="scientific">Ladona fulva</name>
    <name type="common">Scarce chaser dragonfly</name>
    <name type="synonym">Libellula fulva</name>
    <dbReference type="NCBI Taxonomy" id="123851"/>
    <lineage>
        <taxon>Eukaryota</taxon>
        <taxon>Metazoa</taxon>
        <taxon>Ecdysozoa</taxon>
        <taxon>Arthropoda</taxon>
        <taxon>Hexapoda</taxon>
        <taxon>Insecta</taxon>
        <taxon>Pterygota</taxon>
        <taxon>Palaeoptera</taxon>
        <taxon>Odonata</taxon>
        <taxon>Epiprocta</taxon>
        <taxon>Anisoptera</taxon>
        <taxon>Libelluloidea</taxon>
        <taxon>Libellulidae</taxon>
        <taxon>Ladona</taxon>
    </lineage>
</organism>
<feature type="non-terminal residue" evidence="4">
    <location>
        <position position="1"/>
    </location>
</feature>
<keyword evidence="1" id="KW-0863">Zinc-finger</keyword>
<dbReference type="SMART" id="SM00355">
    <property type="entry name" value="ZnF_C2H2"/>
    <property type="match status" value="2"/>
</dbReference>
<dbReference type="Gene3D" id="3.30.160.60">
    <property type="entry name" value="Classic Zinc Finger"/>
    <property type="match status" value="1"/>
</dbReference>
<dbReference type="PROSITE" id="PS00028">
    <property type="entry name" value="ZINC_FINGER_C2H2_1"/>
    <property type="match status" value="2"/>
</dbReference>
<evidence type="ECO:0000313" key="4">
    <source>
        <dbReference type="EMBL" id="KAG8236868.1"/>
    </source>
</evidence>
<keyword evidence="1" id="KW-0862">Zinc</keyword>
<dbReference type="AlphaFoldDB" id="A0A8K0P9G3"/>